<reference evidence="2 3" key="1">
    <citation type="submission" date="2016-06" db="EMBL/GenBank/DDBJ databases">
        <authorList>
            <consortium name="Pathogen Informatics"/>
        </authorList>
    </citation>
    <scope>NUCLEOTIDE SEQUENCE [LARGE SCALE GENOMIC DNA]</scope>
</reference>
<dbReference type="VEuPathDB" id="PlasmoDB:PocGH01_00134900"/>
<dbReference type="Pfam" id="PF05795">
    <property type="entry name" value="Plasmodium_Vir"/>
    <property type="match status" value="1"/>
</dbReference>
<proteinExistence type="predicted"/>
<gene>
    <name evidence="2" type="primary">PowCR01_000033900</name>
    <name evidence="2" type="ORF">POWCR01_000033900</name>
</gene>
<keyword evidence="1" id="KW-0812">Transmembrane</keyword>
<evidence type="ECO:0000256" key="1">
    <source>
        <dbReference type="SAM" id="Phobius"/>
    </source>
</evidence>
<dbReference type="VEuPathDB" id="PlasmoDB:POWCR01_000033900"/>
<dbReference type="AlphaFoldDB" id="A0A1C3KFT4"/>
<dbReference type="OrthoDB" id="10287431at2759"/>
<name>A0A1C3KFT4_PLAOA</name>
<dbReference type="EMBL" id="FLRJ01000067">
    <property type="protein sequence ID" value="SBT72528.1"/>
    <property type="molecule type" value="Genomic_DNA"/>
</dbReference>
<protein>
    <submittedName>
        <fullName evidence="2">PIR protein</fullName>
    </submittedName>
</protein>
<dbReference type="InterPro" id="IPR008780">
    <property type="entry name" value="Plasmodium_Vir"/>
</dbReference>
<evidence type="ECO:0000313" key="3">
    <source>
        <dbReference type="Proteomes" id="UP000243200"/>
    </source>
</evidence>
<keyword evidence="1" id="KW-1133">Transmembrane helix</keyword>
<evidence type="ECO:0000313" key="2">
    <source>
        <dbReference type="EMBL" id="SBT72528.1"/>
    </source>
</evidence>
<keyword evidence="1" id="KW-0472">Membrane</keyword>
<accession>A0A1C3KFT4</accession>
<organism evidence="2 3">
    <name type="scientific">Plasmodium ovale</name>
    <name type="common">malaria parasite P. ovale</name>
    <dbReference type="NCBI Taxonomy" id="36330"/>
    <lineage>
        <taxon>Eukaryota</taxon>
        <taxon>Sar</taxon>
        <taxon>Alveolata</taxon>
        <taxon>Apicomplexa</taxon>
        <taxon>Aconoidasida</taxon>
        <taxon>Haemosporida</taxon>
        <taxon>Plasmodiidae</taxon>
        <taxon>Plasmodium</taxon>
        <taxon>Plasmodium (Plasmodium)</taxon>
    </lineage>
</organism>
<feature type="transmembrane region" description="Helical" evidence="1">
    <location>
        <begin position="216"/>
        <end position="248"/>
    </location>
</feature>
<dbReference type="Proteomes" id="UP000243200">
    <property type="component" value="Unassembled WGS sequence"/>
</dbReference>
<sequence>MHIYDSCIFSLNIQQTKTYDCYSYHFNSPRSLFTNIEKINTYIEQVKKIEDPILQHISLYLGEFFEIAKNDFTGKKYNDNACWSLNRWLDQMRNIYTSTKFCKTNEGIWDKYIEGENGFWSLLQNRDKTANLCDRFVTTTVTFPTNLVSPACHKHVPQEYICYSPEEKPCPQQDIIREETPFLASHTSPQQQCTVEHAPSVEAQISCDANFVDSKIFVIGFSVFSTFFGVFLILFILYKFTPLVSWLYNRRMKNRKLQHFREEELYESSMYENTYEYSNNRINYLRYPSIQN</sequence>